<sequence length="125" mass="14303">MRVGIVPEFAASYTFPRTLGRQLTNEMLMLSRRIDAKRALAHGLVSQVFPVEDFLTKVFEDLAPMLNTPTTAKNLPTYKRLLRREDEARVRDAIQHEYAEFDRLFLTGTPQEATAAFLASLKLKF</sequence>
<protein>
    <recommendedName>
        <fullName evidence="3">Enoyl-CoA hydratase</fullName>
    </recommendedName>
</protein>
<accession>A0A8K1CNH7</accession>
<dbReference type="PANTHER" id="PTHR43684">
    <property type="match status" value="1"/>
</dbReference>
<dbReference type="Pfam" id="PF00378">
    <property type="entry name" value="ECH_1"/>
    <property type="match status" value="1"/>
</dbReference>
<dbReference type="InterPro" id="IPR029045">
    <property type="entry name" value="ClpP/crotonase-like_dom_sf"/>
</dbReference>
<organism evidence="1 2">
    <name type="scientific">Pythium oligandrum</name>
    <name type="common">Mycoparasitic fungus</name>
    <dbReference type="NCBI Taxonomy" id="41045"/>
    <lineage>
        <taxon>Eukaryota</taxon>
        <taxon>Sar</taxon>
        <taxon>Stramenopiles</taxon>
        <taxon>Oomycota</taxon>
        <taxon>Peronosporomycetes</taxon>
        <taxon>Pythiales</taxon>
        <taxon>Pythiaceae</taxon>
        <taxon>Pythium</taxon>
    </lineage>
</organism>
<dbReference type="AlphaFoldDB" id="A0A8K1CNH7"/>
<dbReference type="InterPro" id="IPR001753">
    <property type="entry name" value="Enoyl-CoA_hydra/iso"/>
</dbReference>
<dbReference type="SUPFAM" id="SSF52096">
    <property type="entry name" value="ClpP/crotonase"/>
    <property type="match status" value="1"/>
</dbReference>
<comment type="caution">
    <text evidence="1">The sequence shown here is derived from an EMBL/GenBank/DDBJ whole genome shotgun (WGS) entry which is preliminary data.</text>
</comment>
<dbReference type="PANTHER" id="PTHR43684:SF12">
    <property type="entry name" value="ENOYL-COA ISOMERASE"/>
    <property type="match status" value="1"/>
</dbReference>
<reference evidence="1" key="1">
    <citation type="submission" date="2019-03" db="EMBL/GenBank/DDBJ databases">
        <title>Long read genome sequence of the mycoparasitic Pythium oligandrum ATCC 38472 isolated from sugarbeet rhizosphere.</title>
        <authorList>
            <person name="Gaulin E."/>
        </authorList>
    </citation>
    <scope>NUCLEOTIDE SEQUENCE</scope>
    <source>
        <strain evidence="1">ATCC 38472_TT</strain>
    </source>
</reference>
<dbReference type="EMBL" id="SPLM01000007">
    <property type="protein sequence ID" value="TMW66729.1"/>
    <property type="molecule type" value="Genomic_DNA"/>
</dbReference>
<evidence type="ECO:0008006" key="3">
    <source>
        <dbReference type="Google" id="ProtNLM"/>
    </source>
</evidence>
<gene>
    <name evidence="1" type="ORF">Poli38472_014041</name>
</gene>
<dbReference type="InterPro" id="IPR051053">
    <property type="entry name" value="ECH/Chromodomain_protein"/>
</dbReference>
<dbReference type="OrthoDB" id="409763at2759"/>
<evidence type="ECO:0000313" key="1">
    <source>
        <dbReference type="EMBL" id="TMW66729.1"/>
    </source>
</evidence>
<evidence type="ECO:0000313" key="2">
    <source>
        <dbReference type="Proteomes" id="UP000794436"/>
    </source>
</evidence>
<dbReference type="Gene3D" id="3.90.226.10">
    <property type="entry name" value="2-enoyl-CoA Hydratase, Chain A, domain 1"/>
    <property type="match status" value="1"/>
</dbReference>
<dbReference type="Proteomes" id="UP000794436">
    <property type="component" value="Unassembled WGS sequence"/>
</dbReference>
<dbReference type="CDD" id="cd06558">
    <property type="entry name" value="crotonase-like"/>
    <property type="match status" value="1"/>
</dbReference>
<keyword evidence="2" id="KW-1185">Reference proteome</keyword>
<proteinExistence type="predicted"/>
<name>A0A8K1CNH7_PYTOL</name>